<proteinExistence type="inferred from homology"/>
<dbReference type="EMBL" id="QGMK01000307">
    <property type="protein sequence ID" value="TVY82523.1"/>
    <property type="molecule type" value="Genomic_DNA"/>
</dbReference>
<dbReference type="GO" id="GO:0004177">
    <property type="term" value="F:aminopeptidase activity"/>
    <property type="evidence" value="ECO:0007669"/>
    <property type="project" value="UniProtKB-KW"/>
</dbReference>
<dbReference type="InterPro" id="IPR016117">
    <property type="entry name" value="ArgJ-like_dom_sf"/>
</dbReference>
<evidence type="ECO:0000313" key="3">
    <source>
        <dbReference type="Proteomes" id="UP000469558"/>
    </source>
</evidence>
<organism evidence="2 3">
    <name type="scientific">Lachnellula suecica</name>
    <dbReference type="NCBI Taxonomy" id="602035"/>
    <lineage>
        <taxon>Eukaryota</taxon>
        <taxon>Fungi</taxon>
        <taxon>Dikarya</taxon>
        <taxon>Ascomycota</taxon>
        <taxon>Pezizomycotina</taxon>
        <taxon>Leotiomycetes</taxon>
        <taxon>Helotiales</taxon>
        <taxon>Lachnaceae</taxon>
        <taxon>Lachnellula</taxon>
    </lineage>
</organism>
<keyword evidence="2" id="KW-0378">Hydrolase</keyword>
<dbReference type="SUPFAM" id="SSF56266">
    <property type="entry name" value="DmpA/ArgJ-like"/>
    <property type="match status" value="1"/>
</dbReference>
<feature type="non-terminal residue" evidence="2">
    <location>
        <position position="390"/>
    </location>
</feature>
<keyword evidence="3" id="KW-1185">Reference proteome</keyword>
<keyword evidence="2" id="KW-0031">Aminopeptidase</keyword>
<reference evidence="2 3" key="1">
    <citation type="submission" date="2018-05" db="EMBL/GenBank/DDBJ databases">
        <title>Genome sequencing and assembly of the regulated plant pathogen Lachnellula willkommii and related sister species for the development of diagnostic species identification markers.</title>
        <authorList>
            <person name="Giroux E."/>
            <person name="Bilodeau G."/>
        </authorList>
    </citation>
    <scope>NUCLEOTIDE SEQUENCE [LARGE SCALE GENOMIC DNA]</scope>
    <source>
        <strain evidence="2 3">CBS 268.59</strain>
    </source>
</reference>
<evidence type="ECO:0000256" key="1">
    <source>
        <dbReference type="ARBA" id="ARBA00007068"/>
    </source>
</evidence>
<keyword evidence="2" id="KW-0645">Protease</keyword>
<comment type="similarity">
    <text evidence="1">Belongs to the peptidase S58 family.</text>
</comment>
<name>A0A8T9CII9_9HELO</name>
<comment type="caution">
    <text evidence="2">The sequence shown here is derived from an EMBL/GenBank/DDBJ whole genome shotgun (WGS) entry which is preliminary data.</text>
</comment>
<dbReference type="Gene3D" id="3.60.70.12">
    <property type="entry name" value="L-amino peptidase D-ALA esterase/amidase"/>
    <property type="match status" value="1"/>
</dbReference>
<evidence type="ECO:0000313" key="2">
    <source>
        <dbReference type="EMBL" id="TVY82523.1"/>
    </source>
</evidence>
<dbReference type="Pfam" id="PF03576">
    <property type="entry name" value="Peptidase_S58"/>
    <property type="match status" value="1"/>
</dbReference>
<sequence>IFNMARMTIKDLGYTPGQLPAGLKNSILDVKGVQIGQVTIGEDGEDVCKGVTVIFPRHPDVISIPCYAGMHTLNGNGEVSGSYQIKDWGFTNTLIALTNSLSFGTTFQAIWTWTLQNAKEKGKDLTELSHSYGTPIVAETADWHLNDVYKSALTKENVLDAFKAAMTQTEVLEGQNGGGAGMTCHMFPGGTGTSSRVVKGGEEDGREYTVGVLVQTNYGHNYDLQIGGVPIGKLLLKEQKEEAQSKVPKGKADDGSIVVILITDAPMLPHQLNRLARHCAVGLAQVGGHGVGRNFSGDIILALSTANKPNERVLTPQVMGVGPVEVNQIEIIKNESVDATFRAASEATEEAILNSMIAGRTGRTGYQGLHLSGLPVDRVRELLAKHRVQV</sequence>
<dbReference type="AlphaFoldDB" id="A0A8T9CII9"/>
<gene>
    <name evidence="2" type="primary">BAPA_1</name>
    <name evidence="2" type="ORF">LSUE1_G003877</name>
</gene>
<dbReference type="OrthoDB" id="2107894at2759"/>
<dbReference type="PANTHER" id="PTHR36512:SF3">
    <property type="entry name" value="BLR5678 PROTEIN"/>
    <property type="match status" value="1"/>
</dbReference>
<dbReference type="PANTHER" id="PTHR36512">
    <property type="entry name" value="D-AMINOPEPTIDASE"/>
    <property type="match status" value="1"/>
</dbReference>
<dbReference type="Proteomes" id="UP000469558">
    <property type="component" value="Unassembled WGS sequence"/>
</dbReference>
<accession>A0A8T9CII9</accession>
<protein>
    <submittedName>
        <fullName evidence="2">Beta-peptidyl aminopeptidase</fullName>
    </submittedName>
</protein>
<dbReference type="InterPro" id="IPR005321">
    <property type="entry name" value="Peptidase_S58_DmpA"/>
</dbReference>